<evidence type="ECO:0000313" key="2">
    <source>
        <dbReference type="EMBL" id="WMX44588.1"/>
    </source>
</evidence>
<feature type="region of interest" description="Disordered" evidence="1">
    <location>
        <begin position="47"/>
        <end position="79"/>
    </location>
</feature>
<gene>
    <name evidence="2" type="ORF">RGF97_06550</name>
</gene>
<protein>
    <submittedName>
        <fullName evidence="2">Uncharacterized protein</fullName>
    </submittedName>
</protein>
<sequence>MPATGNGDPVATRVLLGRLARSVWTSLVVYGSLWVPVDQNPLWQQYLQGRDTDPRSTDPSPAPGGNDGNDSDRKTLSAN</sequence>
<dbReference type="EMBL" id="CP133762">
    <property type="protein sequence ID" value="WMX44588.1"/>
    <property type="molecule type" value="Genomic_DNA"/>
</dbReference>
<proteinExistence type="predicted"/>
<evidence type="ECO:0000313" key="3">
    <source>
        <dbReference type="Proteomes" id="UP001250858"/>
    </source>
</evidence>
<evidence type="ECO:0000256" key="1">
    <source>
        <dbReference type="SAM" id="MobiDB-lite"/>
    </source>
</evidence>
<name>A0ABY9RS53_9ACTN</name>
<feature type="compositionally biased region" description="Basic and acidic residues" evidence="1">
    <location>
        <begin position="70"/>
        <end position="79"/>
    </location>
</feature>
<dbReference type="RefSeq" id="WP_309548094.1">
    <property type="nucleotide sequence ID" value="NZ_CP133762.1"/>
</dbReference>
<dbReference type="Proteomes" id="UP001250858">
    <property type="component" value="Chromosome"/>
</dbReference>
<keyword evidence="3" id="KW-1185">Reference proteome</keyword>
<reference evidence="2 3" key="1">
    <citation type="submission" date="2023-09" db="EMBL/GenBank/DDBJ databases">
        <title>Complete genome of Streptomyces roseicoloratus T14.</title>
        <authorList>
            <person name="Bashizi T."/>
            <person name="Kim M.-J."/>
            <person name="Lee G."/>
            <person name="Tagele S.B."/>
            <person name="Shin J.-H."/>
        </authorList>
    </citation>
    <scope>NUCLEOTIDE SEQUENCE [LARGE SCALE GENOMIC DNA]</scope>
    <source>
        <strain evidence="2 3">T14</strain>
    </source>
</reference>
<organism evidence="2 3">
    <name type="scientific">Streptomyces roseicoloratus</name>
    <dbReference type="NCBI Taxonomy" id="2508722"/>
    <lineage>
        <taxon>Bacteria</taxon>
        <taxon>Bacillati</taxon>
        <taxon>Actinomycetota</taxon>
        <taxon>Actinomycetes</taxon>
        <taxon>Kitasatosporales</taxon>
        <taxon>Streptomycetaceae</taxon>
        <taxon>Streptomyces</taxon>
    </lineage>
</organism>
<accession>A0ABY9RS53</accession>